<dbReference type="EMBL" id="FZOS01000015">
    <property type="protein sequence ID" value="SNS77286.1"/>
    <property type="molecule type" value="Genomic_DNA"/>
</dbReference>
<dbReference type="InterPro" id="IPR043128">
    <property type="entry name" value="Rev_trsase/Diguanyl_cyclase"/>
</dbReference>
<dbReference type="SUPFAM" id="SSF141868">
    <property type="entry name" value="EAL domain-like"/>
    <property type="match status" value="1"/>
</dbReference>
<dbReference type="SMART" id="SM00052">
    <property type="entry name" value="EAL"/>
    <property type="match status" value="1"/>
</dbReference>
<dbReference type="PANTHER" id="PTHR44757">
    <property type="entry name" value="DIGUANYLATE CYCLASE DGCP"/>
    <property type="match status" value="1"/>
</dbReference>
<dbReference type="Gene3D" id="3.30.70.270">
    <property type="match status" value="1"/>
</dbReference>
<dbReference type="Gene3D" id="3.20.20.450">
    <property type="entry name" value="EAL domain"/>
    <property type="match status" value="1"/>
</dbReference>
<dbReference type="AlphaFoldDB" id="A0A239H771"/>
<dbReference type="InterPro" id="IPR029787">
    <property type="entry name" value="Nucleotide_cyclase"/>
</dbReference>
<dbReference type="Pfam" id="PF00990">
    <property type="entry name" value="GGDEF"/>
    <property type="match status" value="1"/>
</dbReference>
<dbReference type="InterPro" id="IPR052155">
    <property type="entry name" value="Biofilm_reg_signaling"/>
</dbReference>
<dbReference type="RefSeq" id="WP_089220183.1">
    <property type="nucleotide sequence ID" value="NZ_FZOS01000015.1"/>
</dbReference>
<feature type="transmembrane region" description="Helical" evidence="1">
    <location>
        <begin position="264"/>
        <end position="289"/>
    </location>
</feature>
<dbReference type="CDD" id="cd01948">
    <property type="entry name" value="EAL"/>
    <property type="match status" value="1"/>
</dbReference>
<dbReference type="NCBIfam" id="TIGR00254">
    <property type="entry name" value="GGDEF"/>
    <property type="match status" value="1"/>
</dbReference>
<keyword evidence="5" id="KW-1185">Reference proteome</keyword>
<dbReference type="InterPro" id="IPR035919">
    <property type="entry name" value="EAL_sf"/>
</dbReference>
<dbReference type="SMART" id="SM00267">
    <property type="entry name" value="GGDEF"/>
    <property type="match status" value="1"/>
</dbReference>
<gene>
    <name evidence="4" type="ORF">SAMN06295912_11564</name>
</gene>
<organism evidence="4 5">
    <name type="scientific">Edaphosphingomonas laterariae</name>
    <dbReference type="NCBI Taxonomy" id="861865"/>
    <lineage>
        <taxon>Bacteria</taxon>
        <taxon>Pseudomonadati</taxon>
        <taxon>Pseudomonadota</taxon>
        <taxon>Alphaproteobacteria</taxon>
        <taxon>Sphingomonadales</taxon>
        <taxon>Rhizorhabdaceae</taxon>
        <taxon>Edaphosphingomonas</taxon>
    </lineage>
</organism>
<dbReference type="InterPro" id="IPR000160">
    <property type="entry name" value="GGDEF_dom"/>
</dbReference>
<evidence type="ECO:0000256" key="1">
    <source>
        <dbReference type="SAM" id="Phobius"/>
    </source>
</evidence>
<feature type="domain" description="EAL" evidence="2">
    <location>
        <begin position="475"/>
        <end position="723"/>
    </location>
</feature>
<evidence type="ECO:0000313" key="5">
    <source>
        <dbReference type="Proteomes" id="UP000198281"/>
    </source>
</evidence>
<feature type="transmembrane region" description="Helical" evidence="1">
    <location>
        <begin position="12"/>
        <end position="33"/>
    </location>
</feature>
<evidence type="ECO:0000313" key="4">
    <source>
        <dbReference type="EMBL" id="SNS77286.1"/>
    </source>
</evidence>
<dbReference type="PROSITE" id="PS50883">
    <property type="entry name" value="EAL"/>
    <property type="match status" value="1"/>
</dbReference>
<dbReference type="Proteomes" id="UP000198281">
    <property type="component" value="Unassembled WGS sequence"/>
</dbReference>
<evidence type="ECO:0000259" key="2">
    <source>
        <dbReference type="PROSITE" id="PS50883"/>
    </source>
</evidence>
<dbReference type="InterPro" id="IPR001633">
    <property type="entry name" value="EAL_dom"/>
</dbReference>
<dbReference type="PANTHER" id="PTHR44757:SF2">
    <property type="entry name" value="BIOFILM ARCHITECTURE MAINTENANCE PROTEIN MBAA"/>
    <property type="match status" value="1"/>
</dbReference>
<name>A0A239H771_9SPHN</name>
<dbReference type="CDD" id="cd01949">
    <property type="entry name" value="GGDEF"/>
    <property type="match status" value="1"/>
</dbReference>
<keyword evidence="1" id="KW-1133">Transmembrane helix</keyword>
<dbReference type="SUPFAM" id="SSF55073">
    <property type="entry name" value="Nucleotide cyclase"/>
    <property type="match status" value="1"/>
</dbReference>
<dbReference type="OrthoDB" id="9814202at2"/>
<proteinExistence type="predicted"/>
<protein>
    <submittedName>
        <fullName evidence="4">Diguanylate cyclase (GGDEF) domain-containing protein</fullName>
    </submittedName>
</protein>
<dbReference type="PROSITE" id="PS50887">
    <property type="entry name" value="GGDEF"/>
    <property type="match status" value="1"/>
</dbReference>
<keyword evidence="1" id="KW-0472">Membrane</keyword>
<sequence length="740" mass="81230">MLIRLLTLSRRWVSWVSIIIAMCALGAFIAWHFGTQMNRFARNEQASLIQNAYAQSAITAVTHLRSAAQSPDIITHLDRIDEAGAREWLDREFGNVQARAFGHRAVLVTNRQGVVYAYRHGSPVLRSEAEAIAYQAADTIGAARSGERHNLRERDVSPDAYGIETVGLDKALRADAHLLNIQNEATIVASVLAGRGDQAYVLTAFVPIGKRRLEMFDDVLALGGLRAAPLAASTPIGKDSLILHADDGQPIERLIWTPSRPGDALLFGVLPAILVVAALLTALLSAWSIRMRGLRRRARLNGNRSDYLANNDELSGLPNRRRFSQRLNEIVGVRRCQIAFIDVDDFKSVNDTLGHGVGDDLIRWIAAQLTEEFVEAHYLVARIGGDEFAIIDESPERDADTLGGKIAHLIGRTFRVDSLALSLSLSAGIAQSPEHGRDAVELMRHADIALYDAKAGGKGRYVVYRPDLGEKIAAAKALEHRLATAVHDGDFELHYQPIICLANDQPSSMEALIRLKSDMATTPDIFIPIIERLGLMPALGAWIIRRGFEDSLQWPGVHTAINLSPLQIQSPDLLDIIDQAQAEFGVDPGSIMFEITEGILLNRTDNVRAILQGLKERGYKLALDDFGTGYSSLSYLGDFIIDRLKLDQSFLRGGRILLERNSTLVKGVIDIGRNLGIEVVAEGVEDAGDVSALRAWGCSHVQGFYISKPLPLEMAVAKLRRIMAQSTSRVAVDAGIRTWI</sequence>
<feature type="domain" description="GGDEF" evidence="3">
    <location>
        <begin position="334"/>
        <end position="466"/>
    </location>
</feature>
<keyword evidence="1" id="KW-0812">Transmembrane</keyword>
<reference evidence="5" key="1">
    <citation type="submission" date="2017-06" db="EMBL/GenBank/DDBJ databases">
        <authorList>
            <person name="Varghese N."/>
            <person name="Submissions S."/>
        </authorList>
    </citation>
    <scope>NUCLEOTIDE SEQUENCE [LARGE SCALE GENOMIC DNA]</scope>
    <source>
        <strain evidence="5">LNB2</strain>
    </source>
</reference>
<dbReference type="Pfam" id="PF00563">
    <property type="entry name" value="EAL"/>
    <property type="match status" value="1"/>
</dbReference>
<accession>A0A239H771</accession>
<evidence type="ECO:0000259" key="3">
    <source>
        <dbReference type="PROSITE" id="PS50887"/>
    </source>
</evidence>